<evidence type="ECO:0000256" key="1">
    <source>
        <dbReference type="SAM" id="MobiDB-lite"/>
    </source>
</evidence>
<reference evidence="3 5" key="8">
    <citation type="journal article" date="2007" name="Science">
        <title>Sequence finishing and mapping of Drosophila melanogaster heterochromatin.</title>
        <authorList>
            <person name="Hoskins R.A."/>
            <person name="Carlson J.W."/>
            <person name="Kennedy C."/>
            <person name="Acevedo D."/>
            <person name="Evans-Holm M."/>
            <person name="Frise E."/>
            <person name="Wan K.H."/>
            <person name="Park S."/>
            <person name="Mendez-Lago M."/>
            <person name="Rossi F."/>
            <person name="Villasante A."/>
            <person name="Dimitri P."/>
            <person name="Karpen G.H."/>
            <person name="Celniker S.E."/>
        </authorList>
    </citation>
    <scope>NUCLEOTIDE SEQUENCE [LARGE SCALE GENOMIC DNA]</scope>
    <source>
        <strain evidence="5">Berkeley</strain>
    </source>
</reference>
<evidence type="ECO:0000313" key="5">
    <source>
        <dbReference type="Proteomes" id="UP000000803"/>
    </source>
</evidence>
<sequence>MFLLGICFICSLNPLVLNAFPVESQADSKDLSVLNAPLTDPADYPDLTNGLTDAEVQESLKDLTLDDLNSLNKLLDERLGRDEDVDSDASLTTHGRQAMANIRKQDFQSMEVGLDDNCRDEEDSDETKPNLCTKRPTCPTTKRCSRKSTCVPKTTRMCSTKSAYDSCKPKSGGFMDDDLISETTKSPKPKNKKCKKPKDDFECEADDFLCQASRRSRGKESRNTLLDEEYIPGRPLTGNAQLGDELTSALNDQGEPLNDAQMELSNSEFDNNLGLENPDSLEQGQPFDLGKDSKINTEQKHQTNLKNEYSRENLMQDYPKNLKHEPSGQLKEEDQANLDQNYNAKIDQEQSTGLELKSQSTLDQEDQFNLNKEYQPNLDFTNPVNFEQEHQSNFDSEYQNNFQKDHLTNWEKEHLANFDAGQSASLHQGEQQFNRNQKAPNVEGVDRSRQNEPIANEADPLDPNDRHQSSRTSLRKREQTEKQFEEHMPNEDDNKQASIKDELMPLNTDLPKQEHLFDSESFIANNARDPPRYLIQMQDDYIQSENDSGERRLLEDRRESEALNMDKLTEEEPRTMEEFHLDSEYRRKKRENKNTDDSPENSKETYIKMLMDSFPRDQGGRINAHAALRQSNLAHLRIKRS</sequence>
<feature type="region of interest" description="Disordered" evidence="1">
    <location>
        <begin position="571"/>
        <end position="604"/>
    </location>
</feature>
<dbReference type="eggNOG" id="ENOG502T9DT">
    <property type="taxonomic scope" value="Eukaryota"/>
</dbReference>
<reference evidence="3 5" key="6">
    <citation type="journal article" date="2005" name="PLoS Comput. Biol.">
        <title>Combined evidence annotation of transposable elements in genome sequences.</title>
        <authorList>
            <person name="Quesneville H."/>
            <person name="Bergman C.M."/>
            <person name="Andrieu O."/>
            <person name="Autard D."/>
            <person name="Nouaud D."/>
            <person name="Ashburner M."/>
            <person name="Anxolabehere D."/>
        </authorList>
    </citation>
    <scope>NUCLEOTIDE SEQUENCE [LARGE SCALE GENOMIC DNA]</scope>
    <source>
        <strain evidence="5">Berkeley</strain>
    </source>
</reference>
<accession>M9NDR0</accession>
<proteinExistence type="predicted"/>
<reference evidence="3 5" key="5">
    <citation type="journal article" date="2002" name="Genome Biol.">
        <title>Heterochromatic sequences in a Drosophila whole-genome shotgun assembly.</title>
        <authorList>
            <person name="Hoskins R.A."/>
            <person name="Smith C.D."/>
            <person name="Carlson J.W."/>
            <person name="Carvalho A.B."/>
            <person name="Halpern A."/>
            <person name="Kaminker J.S."/>
            <person name="Kennedy C."/>
            <person name="Mungall C.J."/>
            <person name="Sullivan B.A."/>
            <person name="Sutton G.G."/>
            <person name="Yasuhara J.C."/>
            <person name="Wakimoto B.T."/>
            <person name="Myers E.W."/>
            <person name="Celniker S.E."/>
            <person name="Rubin G.M."/>
            <person name="Karpen G.H."/>
        </authorList>
    </citation>
    <scope>NUCLEOTIDE SEQUENCE [LARGE SCALE GENOMIC DNA]</scope>
    <source>
        <strain evidence="5">Berkeley</strain>
    </source>
</reference>
<reference evidence="3 5" key="2">
    <citation type="journal article" date="2002" name="Genome Biol.">
        <title>Finishing a whole-genome shotgun: release 3 of the Drosophila melanogaster euchromatic genome sequence.</title>
        <authorList>
            <person name="Celniker S.E."/>
            <person name="Wheeler D.A."/>
            <person name="Kronmiller B."/>
            <person name="Carlson J.W."/>
            <person name="Halpern A."/>
            <person name="Patel S."/>
            <person name="Adams M."/>
            <person name="Champe M."/>
            <person name="Dugan S.P."/>
            <person name="Frise E."/>
            <person name="Hodgson A."/>
            <person name="George R.A."/>
            <person name="Hoskins R.A."/>
            <person name="Laverty T."/>
            <person name="Muzny D.M."/>
            <person name="Nelson C.R."/>
            <person name="Pacleb J.M."/>
            <person name="Park S."/>
            <person name="Pfeiffer B.D."/>
            <person name="Richards S."/>
            <person name="Sodergren E.J."/>
            <person name="Svirskas R."/>
            <person name="Tabor P.E."/>
            <person name="Wan K."/>
            <person name="Stapleton M."/>
            <person name="Sutton G.G."/>
            <person name="Venter C."/>
            <person name="Weinstock G."/>
            <person name="Scherer S.E."/>
            <person name="Myers E.W."/>
            <person name="Gibbs R.A."/>
            <person name="Rubin G.M."/>
        </authorList>
    </citation>
    <scope>NUCLEOTIDE SEQUENCE [LARGE SCALE GENOMIC DNA]</scope>
    <source>
        <strain evidence="5">Berkeley</strain>
    </source>
</reference>
<dbReference type="KEGG" id="dme:Dmel_CG31805"/>
<feature type="compositionally biased region" description="Basic and acidic residues" evidence="1">
    <location>
        <begin position="592"/>
        <end position="604"/>
    </location>
</feature>
<name>M9NDR0_DROME</name>
<feature type="region of interest" description="Disordered" evidence="1">
    <location>
        <begin position="413"/>
        <end position="497"/>
    </location>
</feature>
<feature type="compositionally biased region" description="Polar residues" evidence="1">
    <location>
        <begin position="337"/>
        <end position="386"/>
    </location>
</feature>
<gene>
    <name evidence="3" type="primary">Dmel\CG31805</name>
    <name evidence="3 4" type="ORF">CG31805</name>
    <name evidence="3" type="ORF">Dmel_CG31805</name>
</gene>
<feature type="chain" id="PRO_5004101473" evidence="2">
    <location>
        <begin position="20"/>
        <end position="641"/>
    </location>
</feature>
<feature type="compositionally biased region" description="Basic and acidic residues" evidence="1">
    <location>
        <begin position="571"/>
        <end position="585"/>
    </location>
</feature>
<dbReference type="STRING" id="7227.FBpp0293471"/>
<feature type="region of interest" description="Disordered" evidence="1">
    <location>
        <begin position="216"/>
        <end position="241"/>
    </location>
</feature>
<reference evidence="3 5" key="1">
    <citation type="journal article" date="2000" name="Science">
        <title>The genome sequence of Drosophila melanogaster.</title>
        <authorList>
            <person name="Adams M.D."/>
            <person name="Celniker S.E."/>
            <person name="Holt R.A."/>
            <person name="Evans C.A."/>
            <person name="Gocayne J.D."/>
            <person name="Amanatides P.G."/>
            <person name="Scherer S.E."/>
            <person name="Li P.W."/>
            <person name="Hoskins R.A."/>
            <person name="Galle R.F."/>
            <person name="George R.A."/>
            <person name="Lewis S.E."/>
            <person name="Richards S."/>
            <person name="Ashburner M."/>
            <person name="Henderson S.N."/>
            <person name="Sutton G.G."/>
            <person name="Wortman J.R."/>
            <person name="Yandell M.D."/>
            <person name="Zhang Q."/>
            <person name="Chen L.X."/>
            <person name="Brandon R.C."/>
            <person name="Rogers Y.H."/>
            <person name="Blazej R.G."/>
            <person name="Champe M."/>
            <person name="Pfeiffer B.D."/>
            <person name="Wan K.H."/>
            <person name="Doyle C."/>
            <person name="Baxter E.G."/>
            <person name="Helt G."/>
            <person name="Nelson C.R."/>
            <person name="Gabor G.L."/>
            <person name="Abril J.F."/>
            <person name="Agbayani A."/>
            <person name="An H.J."/>
            <person name="Andrews-Pfannkoch C."/>
            <person name="Baldwin D."/>
            <person name="Ballew R.M."/>
            <person name="Basu A."/>
            <person name="Baxendale J."/>
            <person name="Bayraktaroglu L."/>
            <person name="Beasley E.M."/>
            <person name="Beeson K.Y."/>
            <person name="Benos P.V."/>
            <person name="Berman B.P."/>
            <person name="Bhandari D."/>
            <person name="Bolshakov S."/>
            <person name="Borkova D."/>
            <person name="Botchan M.R."/>
            <person name="Bouck J."/>
            <person name="Brokstein P."/>
            <person name="Brottier P."/>
            <person name="Burtis K.C."/>
            <person name="Busam D.A."/>
            <person name="Butler H."/>
            <person name="Cadieu E."/>
            <person name="Center A."/>
            <person name="Chandra I."/>
            <person name="Cherry J.M."/>
            <person name="Cawley S."/>
            <person name="Dahlke C."/>
            <person name="Davenport L.B."/>
            <person name="Davies P."/>
            <person name="de Pablos B."/>
            <person name="Delcher A."/>
            <person name="Deng Z."/>
            <person name="Mays A.D."/>
            <person name="Dew I."/>
            <person name="Dietz S.M."/>
            <person name="Dodson K."/>
            <person name="Doup L.E."/>
            <person name="Downes M."/>
            <person name="Dugan-Rocha S."/>
            <person name="Dunkov B.C."/>
            <person name="Dunn P."/>
            <person name="Durbin K.J."/>
            <person name="Evangelista C.C."/>
            <person name="Ferraz C."/>
            <person name="Ferriera S."/>
            <person name="Fleischmann W."/>
            <person name="Fosler C."/>
            <person name="Gabrielian A.E."/>
            <person name="Garg N.S."/>
            <person name="Gelbart W.M."/>
            <person name="Glasser K."/>
            <person name="Glodek A."/>
            <person name="Gong F."/>
            <person name="Gorrell J.H."/>
            <person name="Gu Z."/>
            <person name="Guan P."/>
            <person name="Harris M."/>
            <person name="Harris N.L."/>
            <person name="Harvey D."/>
            <person name="Heiman T.J."/>
            <person name="Hernandez J.R."/>
            <person name="Houck J."/>
            <person name="Hostin D."/>
            <person name="Houston K.A."/>
            <person name="Howland T.J."/>
            <person name="Wei M.H."/>
            <person name="Ibegwam C."/>
            <person name="Jalali M."/>
            <person name="Kalush F."/>
            <person name="Karpen G.H."/>
            <person name="Ke Z."/>
            <person name="Kennison J.A."/>
            <person name="Ketchum K.A."/>
            <person name="Kimmel B.E."/>
            <person name="Kodira C.D."/>
            <person name="Kraft C."/>
            <person name="Kravitz S."/>
            <person name="Kulp D."/>
            <person name="Lai Z."/>
            <person name="Lasko P."/>
            <person name="Lei Y."/>
            <person name="Levitsky A.A."/>
            <person name="Li J."/>
            <person name="Li Z."/>
            <person name="Liang Y."/>
            <person name="Lin X."/>
            <person name="Liu X."/>
            <person name="Mattei B."/>
            <person name="McIntosh T.C."/>
            <person name="McLeod M.P."/>
            <person name="McPherson D."/>
            <person name="Merkulov G."/>
            <person name="Milshina N.V."/>
            <person name="Mobarry C."/>
            <person name="Morris J."/>
            <person name="Moshrefi A."/>
            <person name="Mount S.M."/>
            <person name="Moy M."/>
            <person name="Murphy B."/>
            <person name="Murphy L."/>
            <person name="Muzny D.M."/>
            <person name="Nelson D.L."/>
            <person name="Nelson D.R."/>
            <person name="Nelson K.A."/>
            <person name="Nixon K."/>
            <person name="Nusskern D.R."/>
            <person name="Pacleb J.M."/>
            <person name="Palazzolo M."/>
            <person name="Pittman G.S."/>
            <person name="Pan S."/>
            <person name="Pollard J."/>
            <person name="Puri V."/>
            <person name="Reese M.G."/>
            <person name="Reinert K."/>
            <person name="Remington K."/>
            <person name="Saunders R.D."/>
            <person name="Scheeler F."/>
            <person name="Shen H."/>
            <person name="Shue B.C."/>
            <person name="Siden-Kiamos I."/>
            <person name="Simpson M."/>
            <person name="Skupski M.P."/>
            <person name="Smith T."/>
            <person name="Spier E."/>
            <person name="Spradling A.C."/>
            <person name="Stapleton M."/>
            <person name="Strong R."/>
            <person name="Sun E."/>
            <person name="Svirskas R."/>
            <person name="Tector C."/>
            <person name="Turner R."/>
            <person name="Venter E."/>
            <person name="Wang A.H."/>
            <person name="Wang X."/>
            <person name="Wang Z.Y."/>
            <person name="Wassarman D.A."/>
            <person name="Weinstock G.M."/>
            <person name="Weissenbach J."/>
            <person name="Williams S.M."/>
            <person name="WoodageT"/>
            <person name="Worley K.C."/>
            <person name="Wu D."/>
            <person name="Yang S."/>
            <person name="Yao Q.A."/>
            <person name="Ye J."/>
            <person name="Yeh R.F."/>
            <person name="Zaveri J.S."/>
            <person name="Zhan M."/>
            <person name="Zhang G."/>
            <person name="Zhao Q."/>
            <person name="Zheng L."/>
            <person name="Zheng X.H."/>
            <person name="Zhong F.N."/>
            <person name="Zhong W."/>
            <person name="Zhou X."/>
            <person name="Zhu S."/>
            <person name="Zhu X."/>
            <person name="Smith H.O."/>
            <person name="Gibbs R.A."/>
            <person name="Myers E.W."/>
            <person name="Rubin G.M."/>
            <person name="Venter J.C."/>
        </authorList>
    </citation>
    <scope>NUCLEOTIDE SEQUENCE [LARGE SCALE GENOMIC DNA]</scope>
    <source>
        <strain evidence="5">Berkeley</strain>
    </source>
</reference>
<feature type="compositionally biased region" description="Polar residues" evidence="1">
    <location>
        <begin position="420"/>
        <end position="439"/>
    </location>
</feature>
<keyword evidence="2" id="KW-0732">Signal</keyword>
<organism evidence="3 5">
    <name type="scientific">Drosophila melanogaster</name>
    <name type="common">Fruit fly</name>
    <dbReference type="NCBI Taxonomy" id="7227"/>
    <lineage>
        <taxon>Eukaryota</taxon>
        <taxon>Metazoa</taxon>
        <taxon>Ecdysozoa</taxon>
        <taxon>Arthropoda</taxon>
        <taxon>Hexapoda</taxon>
        <taxon>Insecta</taxon>
        <taxon>Pterygota</taxon>
        <taxon>Neoptera</taxon>
        <taxon>Endopterygota</taxon>
        <taxon>Diptera</taxon>
        <taxon>Brachycera</taxon>
        <taxon>Muscomorpha</taxon>
        <taxon>Ephydroidea</taxon>
        <taxon>Drosophilidae</taxon>
        <taxon>Drosophila</taxon>
        <taxon>Sophophora</taxon>
    </lineage>
</organism>
<dbReference type="VEuPathDB" id="VectorBase:FBgn0051805"/>
<reference evidence="3 5" key="9">
    <citation type="journal article" date="2015" name="G3 (Bethesda)">
        <title>Gene Model Annotations for Drosophila melanogaster: Impact of High-Throughput Data.</title>
        <authorList>
            <consortium name="FlyBase Consortium"/>
            <person name="Matthews B.B."/>
            <person name="Dos Santos G."/>
            <person name="Crosby M.A."/>
            <person name="Emmert D.B."/>
            <person name="St Pierre S.E."/>
            <person name="Gramates L.S."/>
            <person name="Zhou P."/>
            <person name="Schroeder A.J."/>
            <person name="Falls K."/>
            <person name="Strelets V."/>
            <person name="Russo S.M."/>
            <person name="Gelbart W.M."/>
            <person name="null"/>
        </authorList>
    </citation>
    <scope>NUCLEOTIDE SEQUENCE [LARGE SCALE GENOMIC DNA]</scope>
    <source>
        <strain evidence="5">Berkeley</strain>
    </source>
</reference>
<reference evidence="3 5" key="3">
    <citation type="journal article" date="2002" name="Genome Biol.">
        <title>Annotation of the Drosophila melanogaster euchromatic genome: a systematic review.</title>
        <authorList>
            <person name="Misra S."/>
            <person name="Crosby M.A."/>
            <person name="Mungall C.J."/>
            <person name="Matthews B.B."/>
            <person name="Campbell K.S."/>
            <person name="Hradecky P."/>
            <person name="Huang Y."/>
            <person name="Kaminker J.S."/>
            <person name="Millburn G.H."/>
            <person name="Prochnik S.E."/>
            <person name="Smith C.D."/>
            <person name="Tupy J.L."/>
            <person name="Whitfied E.J."/>
            <person name="Bayraktaroglu L."/>
            <person name="Berman B.P."/>
            <person name="Bettencourt B.R."/>
            <person name="Celniker S.E."/>
            <person name="de Grey A.D."/>
            <person name="Drysdale R.A."/>
            <person name="Harris N.L."/>
            <person name="Richter J."/>
            <person name="Russo S."/>
            <person name="Schroeder A.J."/>
            <person name="Shu S.Q."/>
            <person name="Stapleton M."/>
            <person name="Yamada C."/>
            <person name="Ashburner M."/>
            <person name="Gelbart W.M."/>
            <person name="Rubin G.M."/>
            <person name="Lewis S.E."/>
        </authorList>
    </citation>
    <scope>GENOME REANNOTATION</scope>
    <source>
        <strain evidence="5">Berkeley</strain>
    </source>
</reference>
<evidence type="ECO:0000313" key="3">
    <source>
        <dbReference type="EMBL" id="AFH03726.1"/>
    </source>
</evidence>
<dbReference type="GeneID" id="318952"/>
<feature type="region of interest" description="Disordered" evidence="1">
    <location>
        <begin position="269"/>
        <end position="397"/>
    </location>
</feature>
<dbReference type="BioGRID-ORCS" id="318952">
    <property type="hits" value="0 hits in 1 CRISPR screen"/>
</dbReference>
<reference evidence="3 5" key="10">
    <citation type="journal article" date="2015" name="G3 (Bethesda)">
        <title>Gene Model Annotations for Drosophila melanogaster: The Rule-Benders.</title>
        <authorList>
            <consortium name="FlyBase Consortium"/>
            <person name="Crosby M.A."/>
            <person name="Gramates L.S."/>
            <person name="Dos Santos G."/>
            <person name="Matthews B.B."/>
            <person name="St Pierre S.E."/>
            <person name="Zhou P."/>
            <person name="Schroeder A.J."/>
            <person name="Falls K."/>
            <person name="Emmert D.B."/>
            <person name="Russo S.M."/>
            <person name="Gelbart W.M."/>
            <person name="null"/>
        </authorList>
    </citation>
    <scope>NUCLEOTIDE SEQUENCE [LARGE SCALE GENOMIC DNA]</scope>
    <source>
        <strain evidence="5">Berkeley</strain>
    </source>
</reference>
<dbReference type="FlyBase" id="FBgn0051805">
    <property type="gene designation" value="CG31805"/>
</dbReference>
<dbReference type="RefSeq" id="NP_001246052.1">
    <property type="nucleotide sequence ID" value="NM_001259123.2"/>
</dbReference>
<dbReference type="OrthoDB" id="7867795at2759"/>
<feature type="compositionally biased region" description="Basic and acidic residues" evidence="1">
    <location>
        <begin position="289"/>
        <end position="301"/>
    </location>
</feature>
<dbReference type="GO" id="GO:0042060">
    <property type="term" value="P:wound healing"/>
    <property type="evidence" value="ECO:0007001"/>
    <property type="project" value="FlyBase"/>
</dbReference>
<dbReference type="InParanoid" id="M9NDR0"/>
<keyword evidence="5" id="KW-1185">Reference proteome</keyword>
<reference evidence="3 5" key="7">
    <citation type="journal article" date="2007" name="Science">
        <title>The Release 5.1 annotation of Drosophila melanogaster heterochromatin.</title>
        <authorList>
            <person name="Smith C.D."/>
            <person name="Shu S."/>
            <person name="Mungall C.J."/>
            <person name="Karpen G.H."/>
        </authorList>
    </citation>
    <scope>NUCLEOTIDE SEQUENCE [LARGE SCALE GENOMIC DNA]</scope>
    <source>
        <strain evidence="5">Berkeley</strain>
    </source>
</reference>
<dbReference type="AlphaFoldDB" id="M9NDR0"/>
<reference evidence="3 5" key="4">
    <citation type="journal article" date="2002" name="Genome Biol.">
        <title>The transposable elements of the Drosophila melanogaster euchromatin: a genomics perspective.</title>
        <authorList>
            <person name="Kaminker J.S."/>
            <person name="Bergman C.M."/>
            <person name="Kronmiller B."/>
            <person name="Carlson J."/>
            <person name="Svirskas R."/>
            <person name="Patel S."/>
            <person name="Frise E."/>
            <person name="Wheeler D.A."/>
            <person name="Lewis S.E."/>
            <person name="Rubin G.M."/>
            <person name="Ashburner M."/>
            <person name="Celniker S.E."/>
        </authorList>
    </citation>
    <scope>NUCLEOTIDE SEQUENCE [LARGE SCALE GENOMIC DNA]</scope>
    <source>
        <strain evidence="5">Berkeley</strain>
    </source>
</reference>
<feature type="compositionally biased region" description="Basic residues" evidence="1">
    <location>
        <begin position="187"/>
        <end position="196"/>
    </location>
</feature>
<dbReference type="PaxDb" id="7227-FBpp0293471"/>
<dbReference type="DNASU" id="318952"/>
<feature type="compositionally biased region" description="Basic and acidic residues" evidence="1">
    <location>
        <begin position="475"/>
        <end position="497"/>
    </location>
</feature>
<dbReference type="AGR" id="FB:FBgn0051805"/>
<dbReference type="SMR" id="M9NDR0"/>
<dbReference type="EMBL" id="AE014134">
    <property type="protein sequence ID" value="AFH03726.1"/>
    <property type="molecule type" value="Genomic_DNA"/>
</dbReference>
<evidence type="ECO:0000313" key="4">
    <source>
        <dbReference type="FlyBase" id="FBgn0051805"/>
    </source>
</evidence>
<feature type="region of interest" description="Disordered" evidence="1">
    <location>
        <begin position="175"/>
        <end position="198"/>
    </location>
</feature>
<dbReference type="Proteomes" id="UP000000803">
    <property type="component" value="Chromosome 2L"/>
</dbReference>
<dbReference type="Bgee" id="FBgn0051805">
    <property type="expression patterns" value="Expressed in testis and 19 other cell types or tissues"/>
</dbReference>
<dbReference type="PhylomeDB" id="M9NDR0"/>
<feature type="compositionally biased region" description="Basic and acidic residues" evidence="1">
    <location>
        <begin position="320"/>
        <end position="334"/>
    </location>
</feature>
<reference evidence="3 5" key="11">
    <citation type="journal article" date="2015" name="Genome Res.">
        <title>The Release 6 reference sequence of the Drosophila melanogaster genome.</title>
        <authorList>
            <person name="Hoskins R.A."/>
            <person name="Carlson J.W."/>
            <person name="Wan K.H."/>
            <person name="Park S."/>
            <person name="Mendez I."/>
            <person name="Galle S.E."/>
            <person name="Booth B.W."/>
            <person name="Pfeiffer B.D."/>
            <person name="George R.A."/>
            <person name="Svirskas R."/>
            <person name="Krzywinski M."/>
            <person name="Schein J."/>
            <person name="Accardo M.C."/>
            <person name="Damia E."/>
            <person name="Messina G."/>
            <person name="Mendez-Lago M."/>
            <person name="de Pablos B."/>
            <person name="Demakova O.V."/>
            <person name="Andreyeva E.N."/>
            <person name="Boldyreva L.V."/>
            <person name="Marra M."/>
            <person name="Carvalho A.B."/>
            <person name="Dimitri P."/>
            <person name="Villasante A."/>
            <person name="Zhimulev I.F."/>
            <person name="Rubin G.M."/>
            <person name="Karpen G.H."/>
            <person name="Celniker S.E."/>
        </authorList>
    </citation>
    <scope>NUCLEOTIDE SEQUENCE [LARGE SCALE GENOMIC DNA]</scope>
    <source>
        <strain evidence="5">Berkeley</strain>
    </source>
</reference>
<dbReference type="ExpressionAtlas" id="M9NDR0">
    <property type="expression patterns" value="baseline and differential"/>
</dbReference>
<feature type="signal peptide" evidence="2">
    <location>
        <begin position="1"/>
        <end position="19"/>
    </location>
</feature>
<dbReference type="OMA" id="NCKPKSG"/>
<dbReference type="HOGENOM" id="CLU_460252_0_0_1"/>
<evidence type="ECO:0000256" key="2">
    <source>
        <dbReference type="SAM" id="SignalP"/>
    </source>
</evidence>
<protein>
    <submittedName>
        <fullName evidence="3">Uncharacterized protein, isoform C</fullName>
    </submittedName>
</protein>